<dbReference type="RefSeq" id="WP_221289077.1">
    <property type="nucleotide sequence ID" value="NZ_AP024597.1"/>
</dbReference>
<sequence length="181" mass="20416">MNEVDLERILAGGKSLVRTGWMQRGVPPAVGETVAQHSWEAGVIAYYLSKKILEKGVELSPEKAVTIAVFHDIGETLLGDLPKWASDKLPQKEEIELEAIKELGLGEELFEEYKGKSLEGQVAKFSEMLSTYLQAKRYLKQGYDVGEILNSYLKVLEEVKKKFPFNLIEDVINFLINDLIK</sequence>
<evidence type="ECO:0000256" key="4">
    <source>
        <dbReference type="ARBA" id="ARBA00011738"/>
    </source>
</evidence>
<dbReference type="GO" id="GO:0046872">
    <property type="term" value="F:metal ion binding"/>
    <property type="evidence" value="ECO:0007669"/>
    <property type="project" value="UniProtKB-KW"/>
</dbReference>
<comment type="subunit">
    <text evidence="4">Homodimer.</text>
</comment>
<dbReference type="EMBL" id="AP024597">
    <property type="protein sequence ID" value="BCU69024.1"/>
    <property type="molecule type" value="Genomic_DNA"/>
</dbReference>
<evidence type="ECO:0000313" key="10">
    <source>
        <dbReference type="Proteomes" id="UP000825123"/>
    </source>
</evidence>
<keyword evidence="10" id="KW-1185">Reference proteome</keyword>
<gene>
    <name evidence="9" type="ORF">KN1_03210</name>
</gene>
<dbReference type="AlphaFoldDB" id="A0A8D5U4Y8"/>
<name>A0A8D5U4Y8_9CREN</name>
<dbReference type="InterPro" id="IPR006674">
    <property type="entry name" value="HD_domain"/>
</dbReference>
<feature type="domain" description="HD/PDEase" evidence="8">
    <location>
        <begin position="30"/>
        <end position="141"/>
    </location>
</feature>
<dbReference type="CDD" id="cd00077">
    <property type="entry name" value="HDc"/>
    <property type="match status" value="1"/>
</dbReference>
<evidence type="ECO:0000256" key="6">
    <source>
        <dbReference type="ARBA" id="ARBA00022723"/>
    </source>
</evidence>
<evidence type="ECO:0000256" key="3">
    <source>
        <dbReference type="ARBA" id="ARBA00001941"/>
    </source>
</evidence>
<dbReference type="GO" id="GO:0002953">
    <property type="term" value="F:5'-deoxynucleotidase activity"/>
    <property type="evidence" value="ECO:0007669"/>
    <property type="project" value="UniProtKB-EC"/>
</dbReference>
<dbReference type="KEGG" id="csty:KN1_03210"/>
<comment type="catalytic activity">
    <reaction evidence="1">
        <text>a 2'-deoxyribonucleoside 5'-phosphate + H2O = a 2'-deoxyribonucleoside + phosphate</text>
        <dbReference type="Rhea" id="RHEA:36167"/>
        <dbReference type="ChEBI" id="CHEBI:15377"/>
        <dbReference type="ChEBI" id="CHEBI:18274"/>
        <dbReference type="ChEBI" id="CHEBI:43474"/>
        <dbReference type="ChEBI" id="CHEBI:65317"/>
        <dbReference type="EC" id="3.1.3.89"/>
    </reaction>
</comment>
<dbReference type="Pfam" id="PF13023">
    <property type="entry name" value="HD_3"/>
    <property type="match status" value="1"/>
</dbReference>
<evidence type="ECO:0000256" key="2">
    <source>
        <dbReference type="ARBA" id="ARBA00001936"/>
    </source>
</evidence>
<dbReference type="PANTHER" id="PTHR11845:SF13">
    <property type="entry name" value="5'-DEOXYNUCLEOTIDASE HDDC2"/>
    <property type="match status" value="1"/>
</dbReference>
<evidence type="ECO:0000259" key="8">
    <source>
        <dbReference type="SMART" id="SM00471"/>
    </source>
</evidence>
<dbReference type="PANTHER" id="PTHR11845">
    <property type="entry name" value="5'-DEOXYNUCLEOTIDASE HDDC2"/>
    <property type="match status" value="1"/>
</dbReference>
<evidence type="ECO:0000256" key="7">
    <source>
        <dbReference type="ARBA" id="ARBA00022801"/>
    </source>
</evidence>
<keyword evidence="6" id="KW-0479">Metal-binding</keyword>
<dbReference type="InterPro" id="IPR039356">
    <property type="entry name" value="YfbR/HDDC2"/>
</dbReference>
<proteinExistence type="predicted"/>
<protein>
    <recommendedName>
        <fullName evidence="5">5'-deoxynucleotidase</fullName>
        <ecNumber evidence="5">3.1.3.89</ecNumber>
    </recommendedName>
</protein>
<dbReference type="InterPro" id="IPR003607">
    <property type="entry name" value="HD/PDEase_dom"/>
</dbReference>
<accession>A0A8D5U4Y8</accession>
<evidence type="ECO:0000256" key="1">
    <source>
        <dbReference type="ARBA" id="ARBA00001638"/>
    </source>
</evidence>
<dbReference type="SMART" id="SM00471">
    <property type="entry name" value="HDc"/>
    <property type="match status" value="1"/>
</dbReference>
<organism evidence="9 10">
    <name type="scientific">Stygiolobus caldivivus</name>
    <dbReference type="NCBI Taxonomy" id="2824673"/>
    <lineage>
        <taxon>Archaea</taxon>
        <taxon>Thermoproteota</taxon>
        <taxon>Thermoprotei</taxon>
        <taxon>Sulfolobales</taxon>
        <taxon>Sulfolobaceae</taxon>
        <taxon>Stygiolobus</taxon>
    </lineage>
</organism>
<dbReference type="EC" id="3.1.3.89" evidence="5"/>
<dbReference type="SUPFAM" id="SSF109604">
    <property type="entry name" value="HD-domain/PDEase-like"/>
    <property type="match status" value="1"/>
</dbReference>
<comment type="cofactor">
    <cofactor evidence="2">
        <name>Mn(2+)</name>
        <dbReference type="ChEBI" id="CHEBI:29035"/>
    </cofactor>
</comment>
<dbReference type="Gene3D" id="1.10.3210.10">
    <property type="entry name" value="Hypothetical protein af1432"/>
    <property type="match status" value="1"/>
</dbReference>
<comment type="cofactor">
    <cofactor evidence="3">
        <name>Co(2+)</name>
        <dbReference type="ChEBI" id="CHEBI:48828"/>
    </cofactor>
</comment>
<dbReference type="GeneID" id="66162073"/>
<reference evidence="9 10" key="1">
    <citation type="submission" date="2021-04" db="EMBL/GenBank/DDBJ databases">
        <title>Complete genome sequence of Stygiolobus sp. KN-1.</title>
        <authorList>
            <person name="Nakamura K."/>
            <person name="Sakai H."/>
            <person name="Kurosawa N."/>
        </authorList>
    </citation>
    <scope>NUCLEOTIDE SEQUENCE [LARGE SCALE GENOMIC DNA]</scope>
    <source>
        <strain evidence="9 10">KN-1</strain>
    </source>
</reference>
<keyword evidence="7" id="KW-0378">Hydrolase</keyword>
<dbReference type="Proteomes" id="UP000825123">
    <property type="component" value="Chromosome"/>
</dbReference>
<evidence type="ECO:0000256" key="5">
    <source>
        <dbReference type="ARBA" id="ARBA00012964"/>
    </source>
</evidence>
<evidence type="ECO:0000313" key="9">
    <source>
        <dbReference type="EMBL" id="BCU69024.1"/>
    </source>
</evidence>